<dbReference type="RefSeq" id="WP_174192327.1">
    <property type="nucleotide sequence ID" value="NZ_JABULH010000001.1"/>
</dbReference>
<dbReference type="SUPFAM" id="SSF51735">
    <property type="entry name" value="NAD(P)-binding Rossmann-fold domains"/>
    <property type="match status" value="1"/>
</dbReference>
<keyword evidence="2" id="KW-0560">Oxidoreductase</keyword>
<dbReference type="PANTHER" id="PTHR43180:SF66">
    <property type="entry name" value="SHORT-CHAIN DEHYDROGENASE_REDUCTASE FAMILY PROTEIN"/>
    <property type="match status" value="1"/>
</dbReference>
<dbReference type="EMBL" id="JABULH010000001">
    <property type="protein sequence ID" value="NTS64295.1"/>
    <property type="molecule type" value="Genomic_DNA"/>
</dbReference>
<sequence length="271" mass="27616">MARFTDKSIIVTGAGSGIGRAAATLFAVEGARVVVADVSEGADATAQMIRDAGGTAEAIRMDAGNEDDVIRTVALACDKHGGLDVMFANAGISGGMANIFDTDVSLITEVLRVNLIGPYLAVKHAAPKIAERAAQTGRGGAIILTASVAGIRSGAGSPAYSASKAGVINLAMVSAQQLSGANVRVNAICPGLTETGMTKPTFDYARDAGKTDRLGRLNPLRRGAQPEELAKVALFLASDDASYVNGQAIAVDGGLSSSHPVTKQEYGRTAV</sequence>
<evidence type="ECO:0000256" key="1">
    <source>
        <dbReference type="ARBA" id="ARBA00006484"/>
    </source>
</evidence>
<evidence type="ECO:0000256" key="2">
    <source>
        <dbReference type="ARBA" id="ARBA00023002"/>
    </source>
</evidence>
<dbReference type="Proteomes" id="UP000621447">
    <property type="component" value="Unassembled WGS sequence"/>
</dbReference>
<gene>
    <name evidence="3" type="ORF">HRV97_03860</name>
</gene>
<protein>
    <submittedName>
        <fullName evidence="3">SDR family oxidoreductase</fullName>
    </submittedName>
</protein>
<evidence type="ECO:0000313" key="3">
    <source>
        <dbReference type="EMBL" id="NTS64295.1"/>
    </source>
</evidence>
<comment type="caution">
    <text evidence="3">The sequence shown here is derived from an EMBL/GenBank/DDBJ whole genome shotgun (WGS) entry which is preliminary data.</text>
</comment>
<accession>A0ABX2JD70</accession>
<keyword evidence="4" id="KW-1185">Reference proteome</keyword>
<dbReference type="PANTHER" id="PTHR43180">
    <property type="entry name" value="3-OXOACYL-(ACYL-CARRIER-PROTEIN) REDUCTASE (AFU_ORTHOLOGUE AFUA_6G11210)"/>
    <property type="match status" value="1"/>
</dbReference>
<dbReference type="InterPro" id="IPR036291">
    <property type="entry name" value="NAD(P)-bd_dom_sf"/>
</dbReference>
<comment type="similarity">
    <text evidence="1">Belongs to the short-chain dehydrogenases/reductases (SDR) family.</text>
</comment>
<organism evidence="3 4">
    <name type="scientific">Sphingomonas hominis</name>
    <dbReference type="NCBI Taxonomy" id="2741495"/>
    <lineage>
        <taxon>Bacteria</taxon>
        <taxon>Pseudomonadati</taxon>
        <taxon>Pseudomonadota</taxon>
        <taxon>Alphaproteobacteria</taxon>
        <taxon>Sphingomonadales</taxon>
        <taxon>Sphingomonadaceae</taxon>
        <taxon>Sphingomonas</taxon>
    </lineage>
</organism>
<dbReference type="PRINTS" id="PR00081">
    <property type="entry name" value="GDHRDH"/>
</dbReference>
<dbReference type="InterPro" id="IPR002347">
    <property type="entry name" value="SDR_fam"/>
</dbReference>
<dbReference type="Pfam" id="PF13561">
    <property type="entry name" value="adh_short_C2"/>
    <property type="match status" value="1"/>
</dbReference>
<dbReference type="Gene3D" id="3.40.50.720">
    <property type="entry name" value="NAD(P)-binding Rossmann-like Domain"/>
    <property type="match status" value="1"/>
</dbReference>
<reference evidence="3 4" key="1">
    <citation type="submission" date="2020-06" db="EMBL/GenBank/DDBJ databases">
        <title>Sphingomonas hominis sp. nov., a member of the Sphingomonas, isolated from the hair of a 22-year-old girl.</title>
        <authorList>
            <person name="Zhang D.-F."/>
            <person name="Cui X.-W."/>
        </authorList>
    </citation>
    <scope>NUCLEOTIDE SEQUENCE [LARGE SCALE GENOMIC DNA]</scope>
    <source>
        <strain evidence="3 4">HHU CXW</strain>
    </source>
</reference>
<name>A0ABX2JD70_9SPHN</name>
<dbReference type="PRINTS" id="PR00080">
    <property type="entry name" value="SDRFAMILY"/>
</dbReference>
<evidence type="ECO:0000313" key="4">
    <source>
        <dbReference type="Proteomes" id="UP000621447"/>
    </source>
</evidence>
<dbReference type="CDD" id="cd05233">
    <property type="entry name" value="SDR_c"/>
    <property type="match status" value="1"/>
</dbReference>
<proteinExistence type="inferred from homology"/>
<dbReference type="NCBIfam" id="NF005559">
    <property type="entry name" value="PRK07231.1"/>
    <property type="match status" value="1"/>
</dbReference>